<dbReference type="Pfam" id="PF03985">
    <property type="entry name" value="Paf1"/>
    <property type="match status" value="1"/>
</dbReference>
<proteinExistence type="inferred from homology"/>
<dbReference type="GeneID" id="20344333"/>
<dbReference type="GO" id="GO:0000993">
    <property type="term" value="F:RNA polymerase II complex binding"/>
    <property type="evidence" value="ECO:0007669"/>
    <property type="project" value="TreeGrafter"/>
</dbReference>
<evidence type="ECO:0000313" key="6">
    <source>
        <dbReference type="EnsemblFungi" id="EJT78777"/>
    </source>
</evidence>
<evidence type="ECO:0000256" key="1">
    <source>
        <dbReference type="ARBA" id="ARBA00004123"/>
    </source>
</evidence>
<dbReference type="Proteomes" id="UP000006039">
    <property type="component" value="Unassembled WGS sequence"/>
</dbReference>
<organism evidence="5">
    <name type="scientific">Gaeumannomyces tritici (strain R3-111a-1)</name>
    <name type="common">Wheat and barley take-all root rot fungus</name>
    <name type="synonym">Gaeumannomyces graminis var. tritici</name>
    <dbReference type="NCBI Taxonomy" id="644352"/>
    <lineage>
        <taxon>Eukaryota</taxon>
        <taxon>Fungi</taxon>
        <taxon>Dikarya</taxon>
        <taxon>Ascomycota</taxon>
        <taxon>Pezizomycotina</taxon>
        <taxon>Sordariomycetes</taxon>
        <taxon>Sordariomycetidae</taxon>
        <taxon>Magnaporthales</taxon>
        <taxon>Magnaporthaceae</taxon>
        <taxon>Gaeumannomyces</taxon>
    </lineage>
</organism>
<reference evidence="7" key="1">
    <citation type="submission" date="2010-07" db="EMBL/GenBank/DDBJ databases">
        <title>The genome sequence of Gaeumannomyces graminis var. tritici strain R3-111a-1.</title>
        <authorList>
            <consortium name="The Broad Institute Genome Sequencing Platform"/>
            <person name="Ma L.-J."/>
            <person name="Dead R."/>
            <person name="Young S."/>
            <person name="Zeng Q."/>
            <person name="Koehrsen M."/>
            <person name="Alvarado L."/>
            <person name="Berlin A."/>
            <person name="Chapman S.B."/>
            <person name="Chen Z."/>
            <person name="Freedman E."/>
            <person name="Gellesch M."/>
            <person name="Goldberg J."/>
            <person name="Griggs A."/>
            <person name="Gujja S."/>
            <person name="Heilman E.R."/>
            <person name="Heiman D."/>
            <person name="Hepburn T."/>
            <person name="Howarth C."/>
            <person name="Jen D."/>
            <person name="Larson L."/>
            <person name="Mehta T."/>
            <person name="Neiman D."/>
            <person name="Pearson M."/>
            <person name="Roberts A."/>
            <person name="Saif S."/>
            <person name="Shea T."/>
            <person name="Shenoy N."/>
            <person name="Sisk P."/>
            <person name="Stolte C."/>
            <person name="Sykes S."/>
            <person name="Walk T."/>
            <person name="White J."/>
            <person name="Yandava C."/>
            <person name="Haas B."/>
            <person name="Nusbaum C."/>
            <person name="Birren B."/>
        </authorList>
    </citation>
    <scope>NUCLEOTIDE SEQUENCE [LARGE SCALE GENOMIC DNA]</scope>
    <source>
        <strain evidence="7">R3-111a-1</strain>
    </source>
</reference>
<dbReference type="FunCoup" id="J3NRH1">
    <property type="interactions" value="296"/>
</dbReference>
<keyword evidence="3" id="KW-0539">Nucleus</keyword>
<reference evidence="5" key="3">
    <citation type="submission" date="2010-09" db="EMBL/GenBank/DDBJ databases">
        <title>Annotation of Gaeumannomyces graminis var. tritici R3-111a-1.</title>
        <authorList>
            <consortium name="The Broad Institute Genome Sequencing Platform"/>
            <person name="Ma L.-J."/>
            <person name="Dead R."/>
            <person name="Young S.K."/>
            <person name="Zeng Q."/>
            <person name="Gargeya S."/>
            <person name="Fitzgerald M."/>
            <person name="Haas B."/>
            <person name="Abouelleil A."/>
            <person name="Alvarado L."/>
            <person name="Arachchi H.M."/>
            <person name="Berlin A."/>
            <person name="Brown A."/>
            <person name="Chapman S.B."/>
            <person name="Chen Z."/>
            <person name="Dunbar C."/>
            <person name="Freedman E."/>
            <person name="Gearin G."/>
            <person name="Gellesch M."/>
            <person name="Goldberg J."/>
            <person name="Griggs A."/>
            <person name="Gujja S."/>
            <person name="Heiman D."/>
            <person name="Howarth C."/>
            <person name="Larson L."/>
            <person name="Lui A."/>
            <person name="MacDonald P.J.P."/>
            <person name="Mehta T."/>
            <person name="Montmayeur A."/>
            <person name="Murphy C."/>
            <person name="Neiman D."/>
            <person name="Pearson M."/>
            <person name="Priest M."/>
            <person name="Roberts A."/>
            <person name="Saif S."/>
            <person name="Shea T."/>
            <person name="Shenoy N."/>
            <person name="Sisk P."/>
            <person name="Stolte C."/>
            <person name="Sykes S."/>
            <person name="Yandava C."/>
            <person name="Wortman J."/>
            <person name="Nusbaum C."/>
            <person name="Birren B."/>
        </authorList>
    </citation>
    <scope>NUCLEOTIDE SEQUENCE</scope>
    <source>
        <strain evidence="5">R3-111a-1</strain>
    </source>
</reference>
<dbReference type="eggNOG" id="KOG2478">
    <property type="taxonomic scope" value="Eukaryota"/>
</dbReference>
<sequence length="505" mass="55058">MSSSASRGGGERMIHQDFIARIRFSNTLPPPPNPPKLLEIPNTGLSSGQYTNPGFASRLAREQPLNIEADAELGMPLDLVGMPGVFDGDESSIQAPPHNPAVSPHDRPLLRPLATLGKPKMNDTAVSFLRKTEYIATRRGPSDTVAFLRPGARRPGMGAPVRRAQKRASPEIDEDAGTPAHVKRKIAQSFKAAAHDLSDPAAHVRHPRSRPGAPSRVTVVSALPLLPDLDAFPDSGAYLTIKFHNPPLAGVPGADDSTYDTRLQSSVMIPVDRSDEEERRFAAALEAWERDPKSGPRPTNPIAYDFFLPQSAEVGAKFRRRFDVADPDRDDDSLYTTSTGGRDDKGCFRFPHMRRFETSDETELTHDSKYDVEVILSLADDGGEGVAGPAALMYPVMQRTTIRSQRGKNIARTRGLGLPDDDEQQGIERLDITVEDPAPEVAEVMEQFKTEPRPFQADDDNDEEKETRPGDDGEGGTRQSSGRARSPASANGADSDEQDAEGDEE</sequence>
<evidence type="ECO:0000256" key="2">
    <source>
        <dbReference type="ARBA" id="ARBA00007560"/>
    </source>
</evidence>
<protein>
    <recommendedName>
        <fullName evidence="8">RNA polymerase II-associated protein 1</fullName>
    </recommendedName>
</protein>
<dbReference type="PANTHER" id="PTHR23188">
    <property type="entry name" value="RNA POLYMERASE II-ASSOCIATED FACTOR 1 HOMOLOG"/>
    <property type="match status" value="1"/>
</dbReference>
<dbReference type="GO" id="GO:0006368">
    <property type="term" value="P:transcription elongation by RNA polymerase II"/>
    <property type="evidence" value="ECO:0007669"/>
    <property type="project" value="InterPro"/>
</dbReference>
<reference evidence="5" key="2">
    <citation type="submission" date="2010-07" db="EMBL/GenBank/DDBJ databases">
        <authorList>
            <consortium name="The Broad Institute Genome Sequencing Platform"/>
            <consortium name="Broad Institute Genome Sequencing Center for Infectious Disease"/>
            <person name="Ma L.-J."/>
            <person name="Dead R."/>
            <person name="Young S."/>
            <person name="Zeng Q."/>
            <person name="Koehrsen M."/>
            <person name="Alvarado L."/>
            <person name="Berlin A."/>
            <person name="Chapman S.B."/>
            <person name="Chen Z."/>
            <person name="Freedman E."/>
            <person name="Gellesch M."/>
            <person name="Goldberg J."/>
            <person name="Griggs A."/>
            <person name="Gujja S."/>
            <person name="Heilman E.R."/>
            <person name="Heiman D."/>
            <person name="Hepburn T."/>
            <person name="Howarth C."/>
            <person name="Jen D."/>
            <person name="Larson L."/>
            <person name="Mehta T."/>
            <person name="Neiman D."/>
            <person name="Pearson M."/>
            <person name="Roberts A."/>
            <person name="Saif S."/>
            <person name="Shea T."/>
            <person name="Shenoy N."/>
            <person name="Sisk P."/>
            <person name="Stolte C."/>
            <person name="Sykes S."/>
            <person name="Walk T."/>
            <person name="White J."/>
            <person name="Yandava C."/>
            <person name="Haas B."/>
            <person name="Nusbaum C."/>
            <person name="Birren B."/>
        </authorList>
    </citation>
    <scope>NUCLEOTIDE SEQUENCE</scope>
    <source>
        <strain evidence="5">R3-111a-1</strain>
    </source>
</reference>
<dbReference type="HOGENOM" id="CLU_021991_1_1_1"/>
<dbReference type="AlphaFoldDB" id="J3NRH1"/>
<reference evidence="6" key="5">
    <citation type="submission" date="2018-04" db="UniProtKB">
        <authorList>
            <consortium name="EnsemblFungi"/>
        </authorList>
    </citation>
    <scope>IDENTIFICATION</scope>
    <source>
        <strain evidence="6">R3-111a-1</strain>
    </source>
</reference>
<comment type="subcellular location">
    <subcellularLocation>
        <location evidence="1">Nucleus</location>
    </subcellularLocation>
</comment>
<dbReference type="STRING" id="644352.J3NRH1"/>
<dbReference type="PANTHER" id="PTHR23188:SF12">
    <property type="entry name" value="RNA POLYMERASE II-ASSOCIATED FACTOR 1 HOMOLOG"/>
    <property type="match status" value="1"/>
</dbReference>
<dbReference type="RefSeq" id="XP_009219922.1">
    <property type="nucleotide sequence ID" value="XM_009221658.1"/>
</dbReference>
<feature type="compositionally biased region" description="Acidic residues" evidence="4">
    <location>
        <begin position="494"/>
        <end position="505"/>
    </location>
</feature>
<dbReference type="EnsemblFungi" id="EJT78777">
    <property type="protein sequence ID" value="EJT78777"/>
    <property type="gene ID" value="GGTG_03875"/>
</dbReference>
<evidence type="ECO:0000313" key="7">
    <source>
        <dbReference type="Proteomes" id="UP000006039"/>
    </source>
</evidence>
<feature type="region of interest" description="Disordered" evidence="4">
    <location>
        <begin position="405"/>
        <end position="505"/>
    </location>
</feature>
<comment type="similarity">
    <text evidence="2">Belongs to the PAF1 family.</text>
</comment>
<dbReference type="OrthoDB" id="10260285at2759"/>
<name>J3NRH1_GAET3</name>
<feature type="region of interest" description="Disordered" evidence="4">
    <location>
        <begin position="145"/>
        <end position="178"/>
    </location>
</feature>
<dbReference type="GO" id="GO:0016593">
    <property type="term" value="C:Cdc73/Paf1 complex"/>
    <property type="evidence" value="ECO:0007669"/>
    <property type="project" value="InterPro"/>
</dbReference>
<gene>
    <name evidence="6" type="primary">20344333</name>
    <name evidence="5" type="ORF">GGTG_03875</name>
</gene>
<keyword evidence="7" id="KW-1185">Reference proteome</keyword>
<dbReference type="InterPro" id="IPR007133">
    <property type="entry name" value="RNA_pol_II-assoc_Paf1"/>
</dbReference>
<dbReference type="VEuPathDB" id="FungiDB:GGTG_03875"/>
<dbReference type="GO" id="GO:0003682">
    <property type="term" value="F:chromatin binding"/>
    <property type="evidence" value="ECO:0007669"/>
    <property type="project" value="TreeGrafter"/>
</dbReference>
<dbReference type="EMBL" id="GL385396">
    <property type="protein sequence ID" value="EJT78777.1"/>
    <property type="molecule type" value="Genomic_DNA"/>
</dbReference>
<evidence type="ECO:0000256" key="4">
    <source>
        <dbReference type="SAM" id="MobiDB-lite"/>
    </source>
</evidence>
<evidence type="ECO:0000313" key="5">
    <source>
        <dbReference type="EMBL" id="EJT78777.1"/>
    </source>
</evidence>
<reference evidence="6" key="4">
    <citation type="journal article" date="2015" name="G3 (Bethesda)">
        <title>Genome sequences of three phytopathogenic species of the Magnaporthaceae family of fungi.</title>
        <authorList>
            <person name="Okagaki L.H."/>
            <person name="Nunes C.C."/>
            <person name="Sailsbery J."/>
            <person name="Clay B."/>
            <person name="Brown D."/>
            <person name="John T."/>
            <person name="Oh Y."/>
            <person name="Young N."/>
            <person name="Fitzgerald M."/>
            <person name="Haas B.J."/>
            <person name="Zeng Q."/>
            <person name="Young S."/>
            <person name="Adiconis X."/>
            <person name="Fan L."/>
            <person name="Levin J.Z."/>
            <person name="Mitchell T.K."/>
            <person name="Okubara P.A."/>
            <person name="Farman M.L."/>
            <person name="Kohn L.M."/>
            <person name="Birren B."/>
            <person name="Ma L.-J."/>
            <person name="Dean R.A."/>
        </authorList>
    </citation>
    <scope>NUCLEOTIDE SEQUENCE</scope>
    <source>
        <strain evidence="6">R3-111a-1</strain>
    </source>
</reference>
<accession>J3NRH1</accession>
<evidence type="ECO:0000256" key="3">
    <source>
        <dbReference type="ARBA" id="ARBA00023242"/>
    </source>
</evidence>
<evidence type="ECO:0008006" key="8">
    <source>
        <dbReference type="Google" id="ProtNLM"/>
    </source>
</evidence>